<name>A0ABQ2DXB8_9BACI</name>
<dbReference type="RefSeq" id="WP_160807710.1">
    <property type="nucleotide sequence ID" value="NZ_BMPN01000014.1"/>
</dbReference>
<evidence type="ECO:0000313" key="4">
    <source>
        <dbReference type="Proteomes" id="UP000634435"/>
    </source>
</evidence>
<feature type="transmembrane region" description="Helical" evidence="1">
    <location>
        <begin position="31"/>
        <end position="50"/>
    </location>
</feature>
<protein>
    <recommendedName>
        <fullName evidence="2">YcxB-like C-terminal domain-containing protein</fullName>
    </recommendedName>
</protein>
<gene>
    <name evidence="3" type="ORF">GCM10007111_43310</name>
</gene>
<keyword evidence="1" id="KW-1133">Transmembrane helix</keyword>
<reference evidence="4" key="1">
    <citation type="journal article" date="2019" name="Int. J. Syst. Evol. Microbiol.">
        <title>The Global Catalogue of Microorganisms (GCM) 10K type strain sequencing project: providing services to taxonomists for standard genome sequencing and annotation.</title>
        <authorList>
            <consortium name="The Broad Institute Genomics Platform"/>
            <consortium name="The Broad Institute Genome Sequencing Center for Infectious Disease"/>
            <person name="Wu L."/>
            <person name="Ma J."/>
        </authorList>
    </citation>
    <scope>NUCLEOTIDE SEQUENCE [LARGE SCALE GENOMIC DNA]</scope>
    <source>
        <strain evidence="4">JCM 30071</strain>
    </source>
</reference>
<accession>A0ABQ2DXB8</accession>
<keyword evidence="4" id="KW-1185">Reference proteome</keyword>
<sequence length="168" mass="19758">MIATFSITDEDLIAQQKNAIKNTKFHRKSRIMQLVVFFIFVIYIFVISGFSTNDLLFGLALCLIPAPVVWKSYEIAIIRRYKRGILKQHKNKIGTFTLTLSEEELIKESNNLTEKIQWDDLSEFKEDETRYFLYTTDLHAITIKKEPDNLNEKEIKEYQAFIKRKVGV</sequence>
<evidence type="ECO:0000256" key="1">
    <source>
        <dbReference type="SAM" id="Phobius"/>
    </source>
</evidence>
<organism evidence="3 4">
    <name type="scientific">Virgibacillus kapii</name>
    <dbReference type="NCBI Taxonomy" id="1638645"/>
    <lineage>
        <taxon>Bacteria</taxon>
        <taxon>Bacillati</taxon>
        <taxon>Bacillota</taxon>
        <taxon>Bacilli</taxon>
        <taxon>Bacillales</taxon>
        <taxon>Bacillaceae</taxon>
        <taxon>Virgibacillus</taxon>
    </lineage>
</organism>
<keyword evidence="1" id="KW-0472">Membrane</keyword>
<evidence type="ECO:0000259" key="2">
    <source>
        <dbReference type="Pfam" id="PF14317"/>
    </source>
</evidence>
<feature type="transmembrane region" description="Helical" evidence="1">
    <location>
        <begin position="56"/>
        <end position="73"/>
    </location>
</feature>
<dbReference type="Pfam" id="PF14317">
    <property type="entry name" value="YcxB"/>
    <property type="match status" value="1"/>
</dbReference>
<dbReference type="InterPro" id="IPR025588">
    <property type="entry name" value="YcxB-like_C"/>
</dbReference>
<proteinExistence type="predicted"/>
<evidence type="ECO:0000313" key="3">
    <source>
        <dbReference type="EMBL" id="GGJ76993.1"/>
    </source>
</evidence>
<dbReference type="EMBL" id="BMPN01000014">
    <property type="protein sequence ID" value="GGJ76993.1"/>
    <property type="molecule type" value="Genomic_DNA"/>
</dbReference>
<dbReference type="Proteomes" id="UP000634435">
    <property type="component" value="Unassembled WGS sequence"/>
</dbReference>
<keyword evidence="1" id="KW-0812">Transmembrane</keyword>
<comment type="caution">
    <text evidence="3">The sequence shown here is derived from an EMBL/GenBank/DDBJ whole genome shotgun (WGS) entry which is preliminary data.</text>
</comment>
<feature type="domain" description="YcxB-like C-terminal" evidence="2">
    <location>
        <begin position="100"/>
        <end position="162"/>
    </location>
</feature>